<organism evidence="16 17">
    <name type="scientific">Scopulibacillus darangshiensis</name>
    <dbReference type="NCBI Taxonomy" id="442528"/>
    <lineage>
        <taxon>Bacteria</taxon>
        <taxon>Bacillati</taxon>
        <taxon>Bacillota</taxon>
        <taxon>Bacilli</taxon>
        <taxon>Bacillales</taxon>
        <taxon>Sporolactobacillaceae</taxon>
        <taxon>Scopulibacillus</taxon>
    </lineage>
</organism>
<evidence type="ECO:0000256" key="13">
    <source>
        <dbReference type="RuleBase" id="RU003427"/>
    </source>
</evidence>
<dbReference type="SMART" id="SM00919">
    <property type="entry name" value="Malic_M"/>
    <property type="match status" value="1"/>
</dbReference>
<sequence length="570" mass="62807">MDLNKYIFSENGKLQTVLRGRDVLANPVLNKGVAFNKTEREELGLKGLLPPAVLTIEQQVKRAYKQFCSQQDDLGKNVYLTSLQDRNEVLFYRVLSEHLEEMLPIIYTPVVGTAIQKYSHGYRRPHGVYLSIDEPDGIEDAFQNFGAKGENIDLIVATDGEAILGIGDWGVGGINISIGKLSVYTAAGINPRRVIPVILDVGTNQERLLNDPLYIGNKHSRVRGKRYDEFIDRYVQTVTKLYPKTLLHWEDFATGNARQILNTYRKKICTFNDDIQGTGAVSLAAVLAVVKASKVPLREHRVIVFGAGTAGVGIAEQVRDAMVRDGLLKDEANRKFWCVDRQGLLLDNMEGLRDFQKEFARPAAEVNNWKRYGDGIALDQVVRQIHPTILIGTSTVGGAFTEDIVKEMAEHVERPAILPLSNPTRLSEANPEDLIRWTDGKALIATGSPFGPVTYNNTTYVIGQSNNALIFPGLGLGTIVSQARLMTDSMFAAASEAVASMVNITESGASVLPKVEDLRVVSAAVAVRVVEAAIDEGVAEREPKDIIQAVQDAMWHPVYPQIEAVTKAKR</sequence>
<evidence type="ECO:0000313" key="17">
    <source>
        <dbReference type="Proteomes" id="UP000295416"/>
    </source>
</evidence>
<accession>A0A4R2P721</accession>
<protein>
    <recommendedName>
        <fullName evidence="3">malate dehydrogenase (oxaloacetate-decarboxylating)</fullName>
        <ecNumber evidence="3">1.1.1.38</ecNumber>
    </recommendedName>
</protein>
<keyword evidence="4 12" id="KW-0479">Metal-binding</keyword>
<dbReference type="SUPFAM" id="SSF53223">
    <property type="entry name" value="Aminoacid dehydrogenase-like, N-terminal domain"/>
    <property type="match status" value="1"/>
</dbReference>
<evidence type="ECO:0000256" key="4">
    <source>
        <dbReference type="ARBA" id="ARBA00022723"/>
    </source>
</evidence>
<comment type="cofactor">
    <cofactor evidence="12">
        <name>Mg(2+)</name>
        <dbReference type="ChEBI" id="CHEBI:18420"/>
    </cofactor>
    <cofactor evidence="12">
        <name>Mn(2+)</name>
        <dbReference type="ChEBI" id="CHEBI:29035"/>
    </cofactor>
    <text evidence="12">Divalent metal cations. Prefers magnesium or manganese.</text>
</comment>
<dbReference type="GO" id="GO:0006108">
    <property type="term" value="P:malate metabolic process"/>
    <property type="evidence" value="ECO:0007669"/>
    <property type="project" value="TreeGrafter"/>
</dbReference>
<dbReference type="InterPro" id="IPR001891">
    <property type="entry name" value="Malic_OxRdtase"/>
</dbReference>
<dbReference type="SMART" id="SM01274">
    <property type="entry name" value="malic"/>
    <property type="match status" value="1"/>
</dbReference>
<dbReference type="FunFam" id="3.40.50.720:FF:000055">
    <property type="entry name" value="NAD-dependent malic enzyme"/>
    <property type="match status" value="1"/>
</dbReference>
<comment type="catalytic activity">
    <reaction evidence="7">
        <text>oxaloacetate + H(+) = pyruvate + CO2</text>
        <dbReference type="Rhea" id="RHEA:15641"/>
        <dbReference type="ChEBI" id="CHEBI:15361"/>
        <dbReference type="ChEBI" id="CHEBI:15378"/>
        <dbReference type="ChEBI" id="CHEBI:16452"/>
        <dbReference type="ChEBI" id="CHEBI:16526"/>
        <dbReference type="EC" id="1.1.1.38"/>
    </reaction>
</comment>
<dbReference type="SUPFAM" id="SSF51735">
    <property type="entry name" value="NAD(P)-binding Rossmann-fold domains"/>
    <property type="match status" value="1"/>
</dbReference>
<dbReference type="InterPro" id="IPR036291">
    <property type="entry name" value="NAD(P)-bd_dom_sf"/>
</dbReference>
<dbReference type="NCBIfam" id="NF010052">
    <property type="entry name" value="PRK13529.1"/>
    <property type="match status" value="1"/>
</dbReference>
<dbReference type="InterPro" id="IPR037062">
    <property type="entry name" value="Malic_N_dom_sf"/>
</dbReference>
<evidence type="ECO:0000256" key="6">
    <source>
        <dbReference type="ARBA" id="ARBA00023027"/>
    </source>
</evidence>
<proteinExistence type="inferred from homology"/>
<dbReference type="EC" id="1.1.1.38" evidence="3"/>
<dbReference type="GO" id="GO:0016616">
    <property type="term" value="F:oxidoreductase activity, acting on the CH-OH group of donors, NAD or NADP as acceptor"/>
    <property type="evidence" value="ECO:0007669"/>
    <property type="project" value="InterPro"/>
</dbReference>
<dbReference type="GO" id="GO:0051287">
    <property type="term" value="F:NAD binding"/>
    <property type="evidence" value="ECO:0007669"/>
    <property type="project" value="InterPro"/>
</dbReference>
<dbReference type="EMBL" id="SLXK01000007">
    <property type="protein sequence ID" value="TCP29964.1"/>
    <property type="molecule type" value="Genomic_DNA"/>
</dbReference>
<dbReference type="Proteomes" id="UP000295416">
    <property type="component" value="Unassembled WGS sequence"/>
</dbReference>
<comment type="caution">
    <text evidence="16">The sequence shown here is derived from an EMBL/GenBank/DDBJ whole genome shotgun (WGS) entry which is preliminary data.</text>
</comment>
<dbReference type="GO" id="GO:0046872">
    <property type="term" value="F:metal ion binding"/>
    <property type="evidence" value="ECO:0007669"/>
    <property type="project" value="UniProtKB-KW"/>
</dbReference>
<dbReference type="AlphaFoldDB" id="A0A4R2P721"/>
<feature type="binding site" evidence="11">
    <location>
        <position position="466"/>
    </location>
    <ligand>
        <name>(S)-malate</name>
        <dbReference type="ChEBI" id="CHEBI:15589"/>
    </ligand>
</feature>
<feature type="binding site" evidence="12">
    <location>
        <position position="274"/>
    </location>
    <ligand>
        <name>a divalent metal cation</name>
        <dbReference type="ChEBI" id="CHEBI:60240"/>
    </ligand>
</feature>
<evidence type="ECO:0000256" key="1">
    <source>
        <dbReference type="ARBA" id="ARBA00001936"/>
    </source>
</evidence>
<comment type="similarity">
    <text evidence="2 13">Belongs to the malic enzymes family.</text>
</comment>
<dbReference type="GO" id="GO:0004470">
    <property type="term" value="F:malic enzyme activity"/>
    <property type="evidence" value="ECO:0007669"/>
    <property type="project" value="InterPro"/>
</dbReference>
<dbReference type="Gene3D" id="3.40.50.10380">
    <property type="entry name" value="Malic enzyme, N-terminal domain"/>
    <property type="match status" value="1"/>
</dbReference>
<name>A0A4R2P721_9BACL</name>
<dbReference type="InterPro" id="IPR012301">
    <property type="entry name" value="Malic_N_dom"/>
</dbReference>
<feature type="active site" description="Proton acceptor" evidence="10">
    <location>
        <position position="180"/>
    </location>
</feature>
<dbReference type="InterPro" id="IPR046346">
    <property type="entry name" value="Aminoacid_DH-like_N_sf"/>
</dbReference>
<dbReference type="PIRSF" id="PIRSF000106">
    <property type="entry name" value="ME"/>
    <property type="match status" value="1"/>
</dbReference>
<evidence type="ECO:0000256" key="8">
    <source>
        <dbReference type="ARBA" id="ARBA00052591"/>
    </source>
</evidence>
<comment type="function">
    <text evidence="9">Catalyzes the decarboxylation of malate to pyruvate. Can use NAD and NADP, but with a strong preference for NAD. Can also catalyze the decarboxylation of oxaloacetate. Involved in keeping the ATP levels high.</text>
</comment>
<dbReference type="FunFam" id="3.40.50.10380:FF:000001">
    <property type="entry name" value="NAD-dependent malic enzyme"/>
    <property type="match status" value="1"/>
</dbReference>
<feature type="domain" description="Malic enzyme N-terminal" evidence="15">
    <location>
        <begin position="84"/>
        <end position="265"/>
    </location>
</feature>
<dbReference type="Pfam" id="PF03949">
    <property type="entry name" value="Malic_M"/>
    <property type="match status" value="1"/>
</dbReference>
<keyword evidence="5" id="KW-0560">Oxidoreductase</keyword>
<evidence type="ECO:0000313" key="16">
    <source>
        <dbReference type="EMBL" id="TCP29964.1"/>
    </source>
</evidence>
<feature type="domain" description="Malic enzyme NAD-binding" evidence="14">
    <location>
        <begin position="275"/>
        <end position="534"/>
    </location>
</feature>
<evidence type="ECO:0000256" key="11">
    <source>
        <dbReference type="PIRSR" id="PIRSR000106-2"/>
    </source>
</evidence>
<feature type="binding site" evidence="12">
    <location>
        <position position="250"/>
    </location>
    <ligand>
        <name>a divalent metal cation</name>
        <dbReference type="ChEBI" id="CHEBI:60240"/>
    </ligand>
</feature>
<dbReference type="PANTHER" id="PTHR23406">
    <property type="entry name" value="MALIC ENZYME-RELATED"/>
    <property type="match status" value="1"/>
</dbReference>
<dbReference type="PANTHER" id="PTHR23406:SF34">
    <property type="entry name" value="NAD-DEPENDENT MALIC ENZYME, MITOCHONDRIAL"/>
    <property type="match status" value="1"/>
</dbReference>
<reference evidence="16 17" key="1">
    <citation type="submission" date="2019-03" db="EMBL/GenBank/DDBJ databases">
        <title>Genomic Encyclopedia of Type Strains, Phase IV (KMG-IV): sequencing the most valuable type-strain genomes for metagenomic binning, comparative biology and taxonomic classification.</title>
        <authorList>
            <person name="Goeker M."/>
        </authorList>
    </citation>
    <scope>NUCLEOTIDE SEQUENCE [LARGE SCALE GENOMIC DNA]</scope>
    <source>
        <strain evidence="16 17">DSM 19377</strain>
    </source>
</reference>
<evidence type="ECO:0000259" key="15">
    <source>
        <dbReference type="SMART" id="SM01274"/>
    </source>
</evidence>
<evidence type="ECO:0000256" key="12">
    <source>
        <dbReference type="PIRSR" id="PIRSR000106-3"/>
    </source>
</evidence>
<comment type="catalytic activity">
    <reaction evidence="8">
        <text>(S)-malate + NAD(+) = pyruvate + CO2 + NADH</text>
        <dbReference type="Rhea" id="RHEA:12653"/>
        <dbReference type="ChEBI" id="CHEBI:15361"/>
        <dbReference type="ChEBI" id="CHEBI:15589"/>
        <dbReference type="ChEBI" id="CHEBI:16526"/>
        <dbReference type="ChEBI" id="CHEBI:57540"/>
        <dbReference type="ChEBI" id="CHEBI:57945"/>
        <dbReference type="EC" id="1.1.1.38"/>
    </reaction>
</comment>
<dbReference type="PRINTS" id="PR00072">
    <property type="entry name" value="MALOXRDTASE"/>
</dbReference>
<dbReference type="PROSITE" id="PS00331">
    <property type="entry name" value="MALIC_ENZYMES"/>
    <property type="match status" value="1"/>
</dbReference>
<evidence type="ECO:0000256" key="7">
    <source>
        <dbReference type="ARBA" id="ARBA00050168"/>
    </source>
</evidence>
<dbReference type="Pfam" id="PF00390">
    <property type="entry name" value="malic"/>
    <property type="match status" value="1"/>
</dbReference>
<evidence type="ECO:0000259" key="14">
    <source>
        <dbReference type="SMART" id="SM00919"/>
    </source>
</evidence>
<evidence type="ECO:0000256" key="5">
    <source>
        <dbReference type="ARBA" id="ARBA00023002"/>
    </source>
</evidence>
<feature type="binding site" evidence="11">
    <location>
        <position position="422"/>
    </location>
    <ligand>
        <name>(S)-malate</name>
        <dbReference type="ChEBI" id="CHEBI:15589"/>
    </ligand>
</feature>
<keyword evidence="17" id="KW-1185">Reference proteome</keyword>
<dbReference type="InterPro" id="IPR012302">
    <property type="entry name" value="Malic_NAD-bd"/>
</dbReference>
<evidence type="ECO:0000256" key="9">
    <source>
        <dbReference type="ARBA" id="ARBA00055669"/>
    </source>
</evidence>
<feature type="binding site" evidence="12">
    <location>
        <position position="251"/>
    </location>
    <ligand>
        <name>a divalent metal cation</name>
        <dbReference type="ChEBI" id="CHEBI:60240"/>
    </ligand>
</feature>
<keyword evidence="6" id="KW-0520">NAD</keyword>
<dbReference type="GO" id="GO:0005829">
    <property type="term" value="C:cytosol"/>
    <property type="evidence" value="ECO:0007669"/>
    <property type="project" value="TreeGrafter"/>
</dbReference>
<feature type="active site" description="Proton donor" evidence="10">
    <location>
        <position position="107"/>
    </location>
</feature>
<dbReference type="Gene3D" id="3.40.50.720">
    <property type="entry name" value="NAD(P)-binding Rossmann-like Domain"/>
    <property type="match status" value="1"/>
</dbReference>
<dbReference type="CDD" id="cd05312">
    <property type="entry name" value="NAD_bind_1_malic_enz"/>
    <property type="match status" value="1"/>
</dbReference>
<gene>
    <name evidence="16" type="ORF">EV207_10758</name>
</gene>
<evidence type="ECO:0000256" key="2">
    <source>
        <dbReference type="ARBA" id="ARBA00008785"/>
    </source>
</evidence>
<evidence type="ECO:0000256" key="10">
    <source>
        <dbReference type="PIRSR" id="PIRSR000106-1"/>
    </source>
</evidence>
<comment type="cofactor">
    <cofactor evidence="1">
        <name>Mn(2+)</name>
        <dbReference type="ChEBI" id="CHEBI:29035"/>
    </cofactor>
</comment>
<dbReference type="InterPro" id="IPR015884">
    <property type="entry name" value="Malic_enzyme_CS"/>
</dbReference>
<evidence type="ECO:0000256" key="3">
    <source>
        <dbReference type="ARBA" id="ARBA00013003"/>
    </source>
</evidence>